<dbReference type="AlphaFoldDB" id="A0A6A7BLH4"/>
<reference evidence="1" key="1">
    <citation type="submission" date="2020-01" db="EMBL/GenBank/DDBJ databases">
        <authorList>
            <consortium name="DOE Joint Genome Institute"/>
            <person name="Haridas S."/>
            <person name="Albert R."/>
            <person name="Binder M."/>
            <person name="Bloem J."/>
            <person name="Labutti K."/>
            <person name="Salamov A."/>
            <person name="Andreopoulos B."/>
            <person name="Baker S.E."/>
            <person name="Barry K."/>
            <person name="Bills G."/>
            <person name="Bluhm B.H."/>
            <person name="Cannon C."/>
            <person name="Castanera R."/>
            <person name="Culley D.E."/>
            <person name="Daum C."/>
            <person name="Ezra D."/>
            <person name="Gonzalez J.B."/>
            <person name="Henrissat B."/>
            <person name="Kuo A."/>
            <person name="Liang C."/>
            <person name="Lipzen A."/>
            <person name="Lutzoni F."/>
            <person name="Magnuson J."/>
            <person name="Mondo S."/>
            <person name="Nolan M."/>
            <person name="Ohm R."/>
            <person name="Pangilinan J."/>
            <person name="Park H.-J."/>
            <person name="Ramirez L."/>
            <person name="Alfaro M."/>
            <person name="Sun H."/>
            <person name="Tritt A."/>
            <person name="Yoshinaga Y."/>
            <person name="Zwiers L.-H."/>
            <person name="Turgeon B.G."/>
            <person name="Goodwin S.B."/>
            <person name="Spatafora J.W."/>
            <person name="Crous P.W."/>
            <person name="Grigoriev I.V."/>
        </authorList>
    </citation>
    <scope>NUCLEOTIDE SEQUENCE</scope>
    <source>
        <strain evidence="1">IPT5</strain>
    </source>
</reference>
<evidence type="ECO:0000313" key="1">
    <source>
        <dbReference type="EMBL" id="KAF2855008.1"/>
    </source>
</evidence>
<dbReference type="EMBL" id="MU006291">
    <property type="protein sequence ID" value="KAF2855008.1"/>
    <property type="molecule type" value="Genomic_DNA"/>
</dbReference>
<keyword evidence="2" id="KW-1185">Reference proteome</keyword>
<name>A0A6A7BLH4_9PLEO</name>
<accession>A0A6A7BLH4</accession>
<protein>
    <submittedName>
        <fullName evidence="1">Uncharacterized protein</fullName>
    </submittedName>
</protein>
<proteinExistence type="predicted"/>
<organism evidence="1 2">
    <name type="scientific">Plenodomus tracheiphilus IPT5</name>
    <dbReference type="NCBI Taxonomy" id="1408161"/>
    <lineage>
        <taxon>Eukaryota</taxon>
        <taxon>Fungi</taxon>
        <taxon>Dikarya</taxon>
        <taxon>Ascomycota</taxon>
        <taxon>Pezizomycotina</taxon>
        <taxon>Dothideomycetes</taxon>
        <taxon>Pleosporomycetidae</taxon>
        <taxon>Pleosporales</taxon>
        <taxon>Pleosporineae</taxon>
        <taxon>Leptosphaeriaceae</taxon>
        <taxon>Plenodomus</taxon>
    </lineage>
</organism>
<sequence>MHPSPLVFPSPSASVSQWATPPCTTTTHVRCWRASLLLQYRSANVAPPCSSLAHHVSRVVQPANARGMPVSIRHARLGYPMSRLMSSNALQGSQSTKQMAQSAFCSSKIIITPRGSPHAFPHGAGLSRSSAFLRHPSNIGLLFSSSYEAS</sequence>
<dbReference type="Proteomes" id="UP000799423">
    <property type="component" value="Unassembled WGS sequence"/>
</dbReference>
<gene>
    <name evidence="1" type="ORF">T440DRAFT_201086</name>
</gene>
<evidence type="ECO:0000313" key="2">
    <source>
        <dbReference type="Proteomes" id="UP000799423"/>
    </source>
</evidence>